<sequence>MFILIPSLLILCSVLGIAIIIWRKKSYIKKLYSLDIAGGSFEMSVVNGSSISAPAGFSWKAYGADFFPEIKVLIDKLGLHKYKTIWLREAEKILRKTRLVSLRVDNFSDSLIKKIRRVHINGQLNGKTSSEELVEDKNQMIESEAKPISPNFLKNEEQRLVMEIAKNPKNPDLYESLGDLYIEMDNFVDAKESYEAAIELSPQKESLKIKLSGALERLVQTP</sequence>
<proteinExistence type="predicted"/>
<organism evidence="2 3">
    <name type="scientific">Candidatus Yanofskybacteria bacterium RIFCSPHIGHO2_01_FULL_41_53</name>
    <dbReference type="NCBI Taxonomy" id="1802663"/>
    <lineage>
        <taxon>Bacteria</taxon>
        <taxon>Candidatus Yanofskyibacteriota</taxon>
    </lineage>
</organism>
<comment type="caution">
    <text evidence="2">The sequence shown here is derived from an EMBL/GenBank/DDBJ whole genome shotgun (WGS) entry which is preliminary data.</text>
</comment>
<evidence type="ECO:0000256" key="1">
    <source>
        <dbReference type="PROSITE-ProRule" id="PRU00339"/>
    </source>
</evidence>
<dbReference type="Proteomes" id="UP000177117">
    <property type="component" value="Unassembled WGS sequence"/>
</dbReference>
<name>A0A1F8EF07_9BACT</name>
<dbReference type="PROSITE" id="PS50005">
    <property type="entry name" value="TPR"/>
    <property type="match status" value="1"/>
</dbReference>
<gene>
    <name evidence="2" type="ORF">A2650_01435</name>
</gene>
<dbReference type="Gene3D" id="1.25.40.10">
    <property type="entry name" value="Tetratricopeptide repeat domain"/>
    <property type="match status" value="1"/>
</dbReference>
<feature type="repeat" description="TPR" evidence="1">
    <location>
        <begin position="171"/>
        <end position="204"/>
    </location>
</feature>
<evidence type="ECO:0000313" key="2">
    <source>
        <dbReference type="EMBL" id="OGM99443.1"/>
    </source>
</evidence>
<dbReference type="InterPro" id="IPR011990">
    <property type="entry name" value="TPR-like_helical_dom_sf"/>
</dbReference>
<protein>
    <submittedName>
        <fullName evidence="2">Uncharacterized protein</fullName>
    </submittedName>
</protein>
<accession>A0A1F8EF07</accession>
<dbReference type="EMBL" id="MGJD01000045">
    <property type="protein sequence ID" value="OGM99443.1"/>
    <property type="molecule type" value="Genomic_DNA"/>
</dbReference>
<evidence type="ECO:0000313" key="3">
    <source>
        <dbReference type="Proteomes" id="UP000177117"/>
    </source>
</evidence>
<reference evidence="2 3" key="1">
    <citation type="journal article" date="2016" name="Nat. Commun.">
        <title>Thousands of microbial genomes shed light on interconnected biogeochemical processes in an aquifer system.</title>
        <authorList>
            <person name="Anantharaman K."/>
            <person name="Brown C.T."/>
            <person name="Hug L.A."/>
            <person name="Sharon I."/>
            <person name="Castelle C.J."/>
            <person name="Probst A.J."/>
            <person name="Thomas B.C."/>
            <person name="Singh A."/>
            <person name="Wilkins M.J."/>
            <person name="Karaoz U."/>
            <person name="Brodie E.L."/>
            <person name="Williams K.H."/>
            <person name="Hubbard S.S."/>
            <person name="Banfield J.F."/>
        </authorList>
    </citation>
    <scope>NUCLEOTIDE SEQUENCE [LARGE SCALE GENOMIC DNA]</scope>
</reference>
<dbReference type="AlphaFoldDB" id="A0A1F8EF07"/>
<dbReference type="InterPro" id="IPR019734">
    <property type="entry name" value="TPR_rpt"/>
</dbReference>
<dbReference type="PROSITE" id="PS50293">
    <property type="entry name" value="TPR_REGION"/>
    <property type="match status" value="1"/>
</dbReference>
<keyword evidence="1" id="KW-0802">TPR repeat</keyword>
<dbReference type="SUPFAM" id="SSF48452">
    <property type="entry name" value="TPR-like"/>
    <property type="match status" value="1"/>
</dbReference>